<dbReference type="RefSeq" id="XP_056489944.1">
    <property type="nucleotide sequence ID" value="XM_056630642.1"/>
</dbReference>
<evidence type="ECO:0000256" key="2">
    <source>
        <dbReference type="ARBA" id="ARBA00022833"/>
    </source>
</evidence>
<evidence type="ECO:0000259" key="8">
    <source>
        <dbReference type="Pfam" id="PF00172"/>
    </source>
</evidence>
<dbReference type="AlphaFoldDB" id="A0A9X0BAL9"/>
<dbReference type="OrthoDB" id="2593732at2759"/>
<name>A0A9X0BAL9_9EURO</name>
<dbReference type="GO" id="GO:0000981">
    <property type="term" value="F:DNA-binding transcription factor activity, RNA polymerase II-specific"/>
    <property type="evidence" value="ECO:0007669"/>
    <property type="project" value="InterPro"/>
</dbReference>
<keyword evidence="4" id="KW-0238">DNA-binding</keyword>
<evidence type="ECO:0000256" key="7">
    <source>
        <dbReference type="SAM" id="MobiDB-lite"/>
    </source>
</evidence>
<dbReference type="PANTHER" id="PTHR36206:SF12">
    <property type="entry name" value="ASPERCRYPTIN BIOSYNTHESIS CLUSTER-SPECIFIC TRANSCRIPTION REGULATOR ATNN-RELATED"/>
    <property type="match status" value="1"/>
</dbReference>
<evidence type="ECO:0000256" key="3">
    <source>
        <dbReference type="ARBA" id="ARBA00023015"/>
    </source>
</evidence>
<dbReference type="GO" id="GO:0003677">
    <property type="term" value="F:DNA binding"/>
    <property type="evidence" value="ECO:0007669"/>
    <property type="project" value="UniProtKB-KW"/>
</dbReference>
<evidence type="ECO:0000313" key="9">
    <source>
        <dbReference type="EMBL" id="KAJ5397892.1"/>
    </source>
</evidence>
<dbReference type="CDD" id="cd00067">
    <property type="entry name" value="GAL4"/>
    <property type="match status" value="1"/>
</dbReference>
<evidence type="ECO:0000256" key="1">
    <source>
        <dbReference type="ARBA" id="ARBA00022723"/>
    </source>
</evidence>
<dbReference type="GeneID" id="81369622"/>
<keyword evidence="3" id="KW-0805">Transcription regulation</keyword>
<keyword evidence="1" id="KW-0479">Metal-binding</keyword>
<keyword evidence="5" id="KW-0804">Transcription</keyword>
<dbReference type="EMBL" id="JAPZBU010000006">
    <property type="protein sequence ID" value="KAJ5397892.1"/>
    <property type="molecule type" value="Genomic_DNA"/>
</dbReference>
<comment type="caution">
    <text evidence="9">The sequence shown here is derived from an EMBL/GenBank/DDBJ whole genome shotgun (WGS) entry which is preliminary data.</text>
</comment>
<feature type="region of interest" description="Disordered" evidence="7">
    <location>
        <begin position="415"/>
        <end position="437"/>
    </location>
</feature>
<evidence type="ECO:0000256" key="6">
    <source>
        <dbReference type="ARBA" id="ARBA00023242"/>
    </source>
</evidence>
<dbReference type="InterPro" id="IPR001138">
    <property type="entry name" value="Zn2Cys6_DnaBD"/>
</dbReference>
<proteinExistence type="predicted"/>
<dbReference type="InterPro" id="IPR036864">
    <property type="entry name" value="Zn2-C6_fun-type_DNA-bd_sf"/>
</dbReference>
<dbReference type="Proteomes" id="UP001147747">
    <property type="component" value="Unassembled WGS sequence"/>
</dbReference>
<reference evidence="9" key="2">
    <citation type="journal article" date="2023" name="IMA Fungus">
        <title>Comparative genomic study of the Penicillium genus elucidates a diverse pangenome and 15 lateral gene transfer events.</title>
        <authorList>
            <person name="Petersen C."/>
            <person name="Sorensen T."/>
            <person name="Nielsen M.R."/>
            <person name="Sondergaard T.E."/>
            <person name="Sorensen J.L."/>
            <person name="Fitzpatrick D.A."/>
            <person name="Frisvad J.C."/>
            <person name="Nielsen K.L."/>
        </authorList>
    </citation>
    <scope>NUCLEOTIDE SEQUENCE</scope>
    <source>
        <strain evidence="9">IBT 29677</strain>
    </source>
</reference>
<evidence type="ECO:0000313" key="10">
    <source>
        <dbReference type="Proteomes" id="UP001147747"/>
    </source>
</evidence>
<gene>
    <name evidence="9" type="ORF">N7509_006005</name>
</gene>
<evidence type="ECO:0000256" key="4">
    <source>
        <dbReference type="ARBA" id="ARBA00023125"/>
    </source>
</evidence>
<dbReference type="Gene3D" id="4.10.240.10">
    <property type="entry name" value="Zn(2)-C6 fungal-type DNA-binding domain"/>
    <property type="match status" value="1"/>
</dbReference>
<dbReference type="InterPro" id="IPR052360">
    <property type="entry name" value="Transcr_Regulatory_Proteins"/>
</dbReference>
<dbReference type="GO" id="GO:0008270">
    <property type="term" value="F:zinc ion binding"/>
    <property type="evidence" value="ECO:0007669"/>
    <property type="project" value="InterPro"/>
</dbReference>
<reference evidence="9" key="1">
    <citation type="submission" date="2022-12" db="EMBL/GenBank/DDBJ databases">
        <authorList>
            <person name="Petersen C."/>
        </authorList>
    </citation>
    <scope>NUCLEOTIDE SEQUENCE</scope>
    <source>
        <strain evidence="9">IBT 29677</strain>
    </source>
</reference>
<protein>
    <recommendedName>
        <fullName evidence="8">Zn(2)-C6 fungal-type domain-containing protein</fullName>
    </recommendedName>
</protein>
<accession>A0A9X0BAL9</accession>
<keyword evidence="2" id="KW-0862">Zinc</keyword>
<sequence>MCNLQVSTRQNLPVCLTKEDEFPPLTNTENRIRRVKCDEQKPACYKCVSTGRTCSGYVDPGEHTTQAAVDAQNRFRIVQYMPEISQPTRMWQVPQSTGLLLESEYRSLEFFQINTTLCFGSGIGTFLLQAVHHEQILKSIAIALGSLHRSFTHKQSLTSDNREETRFTLLHYNKAIRDLVAINPKASYRGNDTFLIACILFYCFDCLQGNFKSAFQHAISGLKIIKHEQLIANVSGVGTYMPVEKITLLFSILENQVLEIENEGILTSELRPTASSFLHPAKSPSTSNDIETLFISFQFLYNRFTRFLAICDSLGESLGEKSPEFLESIQSITAEYAQVRTNIETWIFTFENWLEQPSSRRNDSDSVQILKVWRLIIGIFLQLPLPPSELDWDHFTDDFSAVNRLVANFLDAPSKSTLSRHSSPNTPTPTTPQVGSIPRVASLPTLLPKPSKSETCMFSLSLGVVTPLYLCATRCRESSVRHHSIGLMSYCQRREGLWDSDLAARIAKRIVTIEEEAAQILPGSDYTPANIGPSCRVVSLSPAFEHSGQVKIRYNREGHLPVMTEEIFTW</sequence>
<dbReference type="SUPFAM" id="SSF57701">
    <property type="entry name" value="Zn2/Cys6 DNA-binding domain"/>
    <property type="match status" value="1"/>
</dbReference>
<keyword evidence="10" id="KW-1185">Reference proteome</keyword>
<keyword evidence="6" id="KW-0539">Nucleus</keyword>
<dbReference type="PANTHER" id="PTHR36206">
    <property type="entry name" value="ASPERCRYPTIN BIOSYNTHESIS CLUSTER-SPECIFIC TRANSCRIPTION REGULATOR ATNN-RELATED"/>
    <property type="match status" value="1"/>
</dbReference>
<dbReference type="Pfam" id="PF00172">
    <property type="entry name" value="Zn_clus"/>
    <property type="match status" value="1"/>
</dbReference>
<organism evidence="9 10">
    <name type="scientific">Penicillium cosmopolitanum</name>
    <dbReference type="NCBI Taxonomy" id="1131564"/>
    <lineage>
        <taxon>Eukaryota</taxon>
        <taxon>Fungi</taxon>
        <taxon>Dikarya</taxon>
        <taxon>Ascomycota</taxon>
        <taxon>Pezizomycotina</taxon>
        <taxon>Eurotiomycetes</taxon>
        <taxon>Eurotiomycetidae</taxon>
        <taxon>Eurotiales</taxon>
        <taxon>Aspergillaceae</taxon>
        <taxon>Penicillium</taxon>
    </lineage>
</organism>
<feature type="domain" description="Zn(2)-C6 fungal-type" evidence="8">
    <location>
        <begin position="31"/>
        <end position="58"/>
    </location>
</feature>
<evidence type="ECO:0000256" key="5">
    <source>
        <dbReference type="ARBA" id="ARBA00023163"/>
    </source>
</evidence>